<dbReference type="GO" id="GO:0017004">
    <property type="term" value="P:cytochrome complex assembly"/>
    <property type="evidence" value="ECO:0007669"/>
    <property type="project" value="UniProtKB-KW"/>
</dbReference>
<dbReference type="InterPro" id="IPR036249">
    <property type="entry name" value="Thioredoxin-like_sf"/>
</dbReference>
<keyword evidence="6" id="KW-0812">Transmembrane</keyword>
<evidence type="ECO:0000256" key="5">
    <source>
        <dbReference type="ARBA" id="ARBA00023284"/>
    </source>
</evidence>
<keyword evidence="6" id="KW-1133">Transmembrane helix</keyword>
<evidence type="ECO:0000256" key="6">
    <source>
        <dbReference type="SAM" id="Phobius"/>
    </source>
</evidence>
<dbReference type="Gene3D" id="3.40.30.10">
    <property type="entry name" value="Glutaredoxin"/>
    <property type="match status" value="1"/>
</dbReference>
<evidence type="ECO:0000256" key="1">
    <source>
        <dbReference type="ARBA" id="ARBA00004196"/>
    </source>
</evidence>
<feature type="transmembrane region" description="Helical" evidence="6">
    <location>
        <begin position="20"/>
        <end position="38"/>
    </location>
</feature>
<dbReference type="CDD" id="cd02966">
    <property type="entry name" value="TlpA_like_family"/>
    <property type="match status" value="1"/>
</dbReference>
<dbReference type="AlphaFoldDB" id="A0A161SRN1"/>
<evidence type="ECO:0000313" key="9">
    <source>
        <dbReference type="Proteomes" id="UP000076490"/>
    </source>
</evidence>
<dbReference type="EMBL" id="LQNT01000009">
    <property type="protein sequence ID" value="KZE38090.1"/>
    <property type="molecule type" value="Genomic_DNA"/>
</dbReference>
<comment type="caution">
    <text evidence="8">The sequence shown here is derived from an EMBL/GenBank/DDBJ whole genome shotgun (WGS) entry which is preliminary data.</text>
</comment>
<evidence type="ECO:0000256" key="2">
    <source>
        <dbReference type="ARBA" id="ARBA00022748"/>
    </source>
</evidence>
<evidence type="ECO:0000256" key="4">
    <source>
        <dbReference type="ARBA" id="ARBA00023157"/>
    </source>
</evidence>
<keyword evidence="4" id="KW-1015">Disulfide bond</keyword>
<evidence type="ECO:0000256" key="3">
    <source>
        <dbReference type="ARBA" id="ARBA00022968"/>
    </source>
</evidence>
<dbReference type="NCBIfam" id="NF002854">
    <property type="entry name" value="PRK03147.1"/>
    <property type="match status" value="1"/>
</dbReference>
<dbReference type="InterPro" id="IPR050553">
    <property type="entry name" value="Thioredoxin_ResA/DsbE_sf"/>
</dbReference>
<feature type="domain" description="Thioredoxin" evidence="7">
    <location>
        <begin position="44"/>
        <end position="182"/>
    </location>
</feature>
<keyword evidence="5" id="KW-0676">Redox-active center</keyword>
<protein>
    <submittedName>
        <fullName evidence="8">Thiol-disulfide oxidoreductase</fullName>
    </submittedName>
</protein>
<accession>A0A161SRN1</accession>
<dbReference type="Pfam" id="PF00578">
    <property type="entry name" value="AhpC-TSA"/>
    <property type="match status" value="1"/>
</dbReference>
<keyword evidence="6" id="KW-0472">Membrane</keyword>
<gene>
    <name evidence="8" type="ORF">AV656_03950</name>
</gene>
<evidence type="ECO:0000313" key="8">
    <source>
        <dbReference type="EMBL" id="KZE38090.1"/>
    </source>
</evidence>
<dbReference type="OrthoDB" id="25753at2"/>
<dbReference type="Proteomes" id="UP000076490">
    <property type="component" value="Unassembled WGS sequence"/>
</dbReference>
<keyword evidence="2" id="KW-0201">Cytochrome c-type biogenesis</keyword>
<sequence>MNKQQEREQKRKRQQIIRTAILAVLAIAIVYTIVVNVTKDEDIVKVGDTAPDFELVDLEGNTHRLSDYRGEGVFLNFWGTWCGPCKKEMPHMEKYFNEFEDQGVNILAVNISESDLKVQSFANTYGLTFPIVIDKTNSVRDAYNVRPLPTTFLVGPDGKVKKIIETEMSEQEIKTYMESIMPS</sequence>
<keyword evidence="3" id="KW-0735">Signal-anchor</keyword>
<comment type="subcellular location">
    <subcellularLocation>
        <location evidence="1">Cell envelope</location>
    </subcellularLocation>
</comment>
<evidence type="ECO:0000259" key="7">
    <source>
        <dbReference type="PROSITE" id="PS51352"/>
    </source>
</evidence>
<dbReference type="InterPro" id="IPR017937">
    <property type="entry name" value="Thioredoxin_CS"/>
</dbReference>
<proteinExistence type="predicted"/>
<dbReference type="PROSITE" id="PS51352">
    <property type="entry name" value="THIOREDOXIN_2"/>
    <property type="match status" value="1"/>
</dbReference>
<dbReference type="InterPro" id="IPR000866">
    <property type="entry name" value="AhpC/TSA"/>
</dbReference>
<name>A0A161SRN1_9BACL</name>
<dbReference type="InterPro" id="IPR013766">
    <property type="entry name" value="Thioredoxin_domain"/>
</dbReference>
<dbReference type="PANTHER" id="PTHR42852:SF6">
    <property type="entry name" value="THIOL:DISULFIDE INTERCHANGE PROTEIN DSBE"/>
    <property type="match status" value="1"/>
</dbReference>
<dbReference type="SUPFAM" id="SSF52833">
    <property type="entry name" value="Thioredoxin-like"/>
    <property type="match status" value="1"/>
</dbReference>
<dbReference type="GO" id="GO:0030313">
    <property type="term" value="C:cell envelope"/>
    <property type="evidence" value="ECO:0007669"/>
    <property type="project" value="UniProtKB-SubCell"/>
</dbReference>
<organism evidence="8 9">
    <name type="scientific">Bhargavaea cecembensis</name>
    <dbReference type="NCBI Taxonomy" id="394098"/>
    <lineage>
        <taxon>Bacteria</taxon>
        <taxon>Bacillati</taxon>
        <taxon>Bacillota</taxon>
        <taxon>Bacilli</taxon>
        <taxon>Bacillales</taxon>
        <taxon>Caryophanaceae</taxon>
        <taxon>Bhargavaea</taxon>
    </lineage>
</organism>
<dbReference type="GO" id="GO:0016491">
    <property type="term" value="F:oxidoreductase activity"/>
    <property type="evidence" value="ECO:0007669"/>
    <property type="project" value="InterPro"/>
</dbReference>
<reference evidence="8 9" key="1">
    <citation type="submission" date="2016-01" db="EMBL/GenBank/DDBJ databases">
        <title>Whole genome sequencing of Bhargavaea cecembensis T14.</title>
        <authorList>
            <person name="Hong K.W."/>
        </authorList>
    </citation>
    <scope>NUCLEOTIDE SEQUENCE [LARGE SCALE GENOMIC DNA]</scope>
    <source>
        <strain evidence="8 9">T14</strain>
    </source>
</reference>
<dbReference type="PROSITE" id="PS00194">
    <property type="entry name" value="THIOREDOXIN_1"/>
    <property type="match status" value="1"/>
</dbReference>
<dbReference type="PANTHER" id="PTHR42852">
    <property type="entry name" value="THIOL:DISULFIDE INTERCHANGE PROTEIN DSBE"/>
    <property type="match status" value="1"/>
</dbReference>
<dbReference type="RefSeq" id="WP_063179254.1">
    <property type="nucleotide sequence ID" value="NZ_LQNT01000009.1"/>
</dbReference>
<dbReference type="GO" id="GO:0016209">
    <property type="term" value="F:antioxidant activity"/>
    <property type="evidence" value="ECO:0007669"/>
    <property type="project" value="InterPro"/>
</dbReference>